<protein>
    <recommendedName>
        <fullName evidence="7">G-protein coupled receptors family 1 profile domain-containing protein</fullName>
    </recommendedName>
</protein>
<feature type="compositionally biased region" description="Polar residues" evidence="5">
    <location>
        <begin position="1"/>
        <end position="13"/>
    </location>
</feature>
<dbReference type="GO" id="GO:0016020">
    <property type="term" value="C:membrane"/>
    <property type="evidence" value="ECO:0007669"/>
    <property type="project" value="UniProtKB-SubCell"/>
</dbReference>
<dbReference type="OMA" id="YEIVYTE"/>
<dbReference type="InterPro" id="IPR052954">
    <property type="entry name" value="GPCR-Ligand_Int"/>
</dbReference>
<dbReference type="Proteomes" id="UP000014760">
    <property type="component" value="Unassembled WGS sequence"/>
</dbReference>
<feature type="transmembrane region" description="Helical" evidence="6">
    <location>
        <begin position="37"/>
        <end position="60"/>
    </location>
</feature>
<dbReference type="InterPro" id="IPR019427">
    <property type="entry name" value="7TM_GPCR_serpentine_rcpt_Srw"/>
</dbReference>
<dbReference type="PANTHER" id="PTHR46641">
    <property type="entry name" value="FMRFAMIDE RECEPTOR-RELATED"/>
    <property type="match status" value="1"/>
</dbReference>
<keyword evidence="2 6" id="KW-0812">Transmembrane</keyword>
<dbReference type="PRINTS" id="PR00237">
    <property type="entry name" value="GPCRRHODOPSN"/>
</dbReference>
<accession>X1ZYB1</accession>
<evidence type="ECO:0000256" key="5">
    <source>
        <dbReference type="SAM" id="MobiDB-lite"/>
    </source>
</evidence>
<proteinExistence type="predicted"/>
<name>X1ZYB1_CAPTE</name>
<evidence type="ECO:0000313" key="8">
    <source>
        <dbReference type="EnsemblMetazoa" id="CapteP198120"/>
    </source>
</evidence>
<dbReference type="OrthoDB" id="6059163at2759"/>
<feature type="transmembrane region" description="Helical" evidence="6">
    <location>
        <begin position="168"/>
        <end position="196"/>
    </location>
</feature>
<evidence type="ECO:0000259" key="7">
    <source>
        <dbReference type="PROSITE" id="PS50262"/>
    </source>
</evidence>
<keyword evidence="4 6" id="KW-0472">Membrane</keyword>
<dbReference type="PANTHER" id="PTHR46641:SF2">
    <property type="entry name" value="FMRFAMIDE RECEPTOR"/>
    <property type="match status" value="1"/>
</dbReference>
<dbReference type="EnsemblMetazoa" id="CapteT198120">
    <property type="protein sequence ID" value="CapteP198120"/>
    <property type="gene ID" value="CapteG198120"/>
</dbReference>
<evidence type="ECO:0000256" key="2">
    <source>
        <dbReference type="ARBA" id="ARBA00022692"/>
    </source>
</evidence>
<evidence type="ECO:0000256" key="6">
    <source>
        <dbReference type="SAM" id="Phobius"/>
    </source>
</evidence>
<evidence type="ECO:0000313" key="9">
    <source>
        <dbReference type="Proteomes" id="UP000014760"/>
    </source>
</evidence>
<dbReference type="SUPFAM" id="SSF81321">
    <property type="entry name" value="Family A G protein-coupled receptor-like"/>
    <property type="match status" value="1"/>
</dbReference>
<evidence type="ECO:0000256" key="1">
    <source>
        <dbReference type="ARBA" id="ARBA00004370"/>
    </source>
</evidence>
<organism evidence="8 9">
    <name type="scientific">Capitella teleta</name>
    <name type="common">Polychaete worm</name>
    <dbReference type="NCBI Taxonomy" id="283909"/>
    <lineage>
        <taxon>Eukaryota</taxon>
        <taxon>Metazoa</taxon>
        <taxon>Spiralia</taxon>
        <taxon>Lophotrochozoa</taxon>
        <taxon>Annelida</taxon>
        <taxon>Polychaeta</taxon>
        <taxon>Sedentaria</taxon>
        <taxon>Scolecida</taxon>
        <taxon>Capitellidae</taxon>
        <taxon>Capitella</taxon>
    </lineage>
</organism>
<feature type="transmembrane region" description="Helical" evidence="6">
    <location>
        <begin position="261"/>
        <end position="286"/>
    </location>
</feature>
<dbReference type="InterPro" id="IPR000276">
    <property type="entry name" value="GPCR_Rhodpsn"/>
</dbReference>
<dbReference type="EMBL" id="AMQN01000163">
    <property type="status" value="NOT_ANNOTATED_CDS"/>
    <property type="molecule type" value="Genomic_DNA"/>
</dbReference>
<feature type="transmembrane region" description="Helical" evidence="6">
    <location>
        <begin position="223"/>
        <end position="241"/>
    </location>
</feature>
<dbReference type="PROSITE" id="PS50262">
    <property type="entry name" value="G_PROTEIN_RECEP_F1_2"/>
    <property type="match status" value="1"/>
</dbReference>
<dbReference type="AlphaFoldDB" id="X1ZYB1"/>
<feature type="region of interest" description="Disordered" evidence="5">
    <location>
        <begin position="1"/>
        <end position="23"/>
    </location>
</feature>
<dbReference type="InterPro" id="IPR017452">
    <property type="entry name" value="GPCR_Rhodpsn_7TM"/>
</dbReference>
<comment type="subcellular location">
    <subcellularLocation>
        <location evidence="1">Membrane</location>
    </subcellularLocation>
</comment>
<dbReference type="GO" id="GO:0008528">
    <property type="term" value="F:G protein-coupled peptide receptor activity"/>
    <property type="evidence" value="ECO:0007669"/>
    <property type="project" value="InterPro"/>
</dbReference>
<dbReference type="Gene3D" id="1.20.1070.10">
    <property type="entry name" value="Rhodopsin 7-helix transmembrane proteins"/>
    <property type="match status" value="2"/>
</dbReference>
<reference evidence="9" key="1">
    <citation type="submission" date="2012-12" db="EMBL/GenBank/DDBJ databases">
        <authorList>
            <person name="Hellsten U."/>
            <person name="Grimwood J."/>
            <person name="Chapman J.A."/>
            <person name="Shapiro H."/>
            <person name="Aerts A."/>
            <person name="Otillar R.P."/>
            <person name="Terry A.Y."/>
            <person name="Boore J.L."/>
            <person name="Simakov O."/>
            <person name="Marletaz F."/>
            <person name="Cho S.-J."/>
            <person name="Edsinger-Gonzales E."/>
            <person name="Havlak P."/>
            <person name="Kuo D.-H."/>
            <person name="Larsson T."/>
            <person name="Lv J."/>
            <person name="Arendt D."/>
            <person name="Savage R."/>
            <person name="Osoegawa K."/>
            <person name="de Jong P."/>
            <person name="Lindberg D.R."/>
            <person name="Seaver E.C."/>
            <person name="Weisblat D.A."/>
            <person name="Putnam N.H."/>
            <person name="Grigoriev I.V."/>
            <person name="Rokhsar D.S."/>
        </authorList>
    </citation>
    <scope>NUCLEOTIDE SEQUENCE</scope>
    <source>
        <strain evidence="9">I ESC-2004</strain>
    </source>
</reference>
<reference evidence="9" key="2">
    <citation type="journal article" date="2013" name="Nature">
        <title>Insights into bilaterian evolution from three spiralian genomes.</title>
        <authorList>
            <person name="Simakov O."/>
            <person name="Marletaz F."/>
            <person name="Cho S.J."/>
            <person name="Edsinger-Gonzales E."/>
            <person name="Havlak P."/>
            <person name="Hellsten U."/>
            <person name="Kuo D.H."/>
            <person name="Larsson T."/>
            <person name="Lv J."/>
            <person name="Arendt D."/>
            <person name="Savage R."/>
            <person name="Osoegawa K."/>
            <person name="de Jong P."/>
            <person name="Grimwood J."/>
            <person name="Chapman J.A."/>
            <person name="Shapiro H."/>
            <person name="Aerts A."/>
            <person name="Otillar R.P."/>
            <person name="Terry A.Y."/>
            <person name="Boore J.L."/>
            <person name="Grigoriev I.V."/>
            <person name="Lindberg D.R."/>
            <person name="Seaver E.C."/>
            <person name="Weisblat D.A."/>
            <person name="Putnam N.H."/>
            <person name="Rokhsar D.S."/>
        </authorList>
    </citation>
    <scope>NUCLEOTIDE SEQUENCE</scope>
    <source>
        <strain evidence="9">I ESC-2004</strain>
    </source>
</reference>
<sequence length="330" mass="37449">METTDTPSWSFSAATEAEDTSNGGSTLCDWYNICTRVLFGGLLVIFGVIGNSITLTVMFANRHKSSTILVLFYLAMTDLLILIVYGLMVVPTPLLLLLNQVRLANQFQLVSITYIAYVGQTINQISIFLTVIVSWQRYVSVCHPHKAKLYSHTALINRQRFDGDKVYLLLYSVILCYLTSYVIPMMALTIMTFKLIEALRNAKRKVAALSVQRKRPREELTRTLVIVVIVFMLCQSISPVRRILMWIYDPYPKAVKCGQPLFFFGPFVMLSLLMNSAANFGIYILCAKRFRAKVKKLLVRENRVIDQQGNQGVNLDASLCQNDSTNHSRF</sequence>
<keyword evidence="9" id="KW-1185">Reference proteome</keyword>
<dbReference type="Pfam" id="PF10324">
    <property type="entry name" value="7TM_GPCR_Srw"/>
    <property type="match status" value="1"/>
</dbReference>
<keyword evidence="3 6" id="KW-1133">Transmembrane helix</keyword>
<dbReference type="HOGENOM" id="CLU_009579_24_7_1"/>
<evidence type="ECO:0000256" key="3">
    <source>
        <dbReference type="ARBA" id="ARBA00022989"/>
    </source>
</evidence>
<reference evidence="8" key="3">
    <citation type="submission" date="2015-06" db="UniProtKB">
        <authorList>
            <consortium name="EnsemblMetazoa"/>
        </authorList>
    </citation>
    <scope>IDENTIFICATION</scope>
</reference>
<evidence type="ECO:0000256" key="4">
    <source>
        <dbReference type="ARBA" id="ARBA00023136"/>
    </source>
</evidence>
<feature type="domain" description="G-protein coupled receptors family 1 profile" evidence="7">
    <location>
        <begin position="50"/>
        <end position="283"/>
    </location>
</feature>